<keyword evidence="4" id="KW-0067">ATP-binding</keyword>
<evidence type="ECO:0000256" key="4">
    <source>
        <dbReference type="ARBA" id="ARBA00022840"/>
    </source>
</evidence>
<dbReference type="InterPro" id="IPR057255">
    <property type="entry name" value="2TM_P5A-ATPase"/>
</dbReference>
<feature type="non-terminal residue" evidence="10">
    <location>
        <position position="491"/>
    </location>
</feature>
<keyword evidence="5" id="KW-0460">Magnesium</keyword>
<reference evidence="11" key="1">
    <citation type="journal article" date="2018" name="Nat. Microbiol.">
        <title>Leveraging single-cell genomics to expand the fungal tree of life.</title>
        <authorList>
            <person name="Ahrendt S.R."/>
            <person name="Quandt C.A."/>
            <person name="Ciobanu D."/>
            <person name="Clum A."/>
            <person name="Salamov A."/>
            <person name="Andreopoulos B."/>
            <person name="Cheng J.F."/>
            <person name="Woyke T."/>
            <person name="Pelin A."/>
            <person name="Henrissat B."/>
            <person name="Reynolds N.K."/>
            <person name="Benny G.L."/>
            <person name="Smith M.E."/>
            <person name="James T.Y."/>
            <person name="Grigoriev I.V."/>
        </authorList>
    </citation>
    <scope>NUCLEOTIDE SEQUENCE [LARGE SCALE GENOMIC DNA]</scope>
</reference>
<dbReference type="InterPro" id="IPR059000">
    <property type="entry name" value="ATPase_P-type_domA"/>
</dbReference>
<keyword evidence="7" id="KW-0812">Transmembrane</keyword>
<name>A0A4P9W8J3_9FUNG</name>
<dbReference type="GO" id="GO:0046872">
    <property type="term" value="F:metal ion binding"/>
    <property type="evidence" value="ECO:0007669"/>
    <property type="project" value="UniProtKB-KW"/>
</dbReference>
<dbReference type="Pfam" id="PF23143">
    <property type="entry name" value="2TM_P5A-ATPase"/>
    <property type="match status" value="1"/>
</dbReference>
<evidence type="ECO:0000259" key="9">
    <source>
        <dbReference type="Pfam" id="PF23143"/>
    </source>
</evidence>
<keyword evidence="3" id="KW-0547">Nucleotide-binding</keyword>
<dbReference type="SUPFAM" id="SSF81665">
    <property type="entry name" value="Calcium ATPase, transmembrane domain M"/>
    <property type="match status" value="1"/>
</dbReference>
<dbReference type="PANTHER" id="PTHR45630:SF7">
    <property type="entry name" value="ENDOPLASMIC RETICULUM TRANSMEMBRANE HELIX TRANSLOCASE"/>
    <property type="match status" value="1"/>
</dbReference>
<dbReference type="EMBL" id="KZ997165">
    <property type="protein sequence ID" value="RKO87775.1"/>
    <property type="molecule type" value="Genomic_DNA"/>
</dbReference>
<evidence type="ECO:0000256" key="3">
    <source>
        <dbReference type="ARBA" id="ARBA00022741"/>
    </source>
</evidence>
<dbReference type="GO" id="GO:0019829">
    <property type="term" value="F:ATPase-coupled monoatomic cation transmembrane transporter activity"/>
    <property type="evidence" value="ECO:0007669"/>
    <property type="project" value="TreeGrafter"/>
</dbReference>
<feature type="transmembrane region" description="Helical" evidence="7">
    <location>
        <begin position="67"/>
        <end position="90"/>
    </location>
</feature>
<dbReference type="InterPro" id="IPR008250">
    <property type="entry name" value="ATPase_P-typ_transduc_dom_A_sf"/>
</dbReference>
<sequence length="491" mass="55785">MSPPPPSRTAFRQPRDLVASKVIARASLHVPLPGEQRPYVAPLGVFYALWLYIRIFRFEEYLGSPEFAWLSLFLIVAVNILFLLVGQWSVAAGARLTCRKEPDPYRAETIVIIPTAHNGSGALCKLERTPVVGSSRPQLYFFFQKKKYIFDDESGVFKKLDFPSHHGYTMTEYRVSKGLATEKEIKAATEKYGLNKFDIPIPSFQELFKEHIVAPFFIFQMFCVALWFLDEMWYYSLFTLFMLFVFESTVVFQRLKNLQEFRSMSIKPYPINVYRLEKWSIIQTDELLPGDIVSIVRQKDDSPVPADLIVLDGSCIANEAMLSGESTPQLKESVQTREPTDIFKLSSDKNNVLFGGTKVLQVTPPAKGQRLVAPDGGAIASVLRTGFTTQQGKLVRTIIYSTERITANNLESLLFILFLVFFAVIASWYVWVEGTKNEDRKRSKVLLDCILIITSVVPAELPMELSLAVNNSLIALVRAFIYCTEPFRIPF</sequence>
<feature type="transmembrane region" description="Helical" evidence="7">
    <location>
        <begin position="235"/>
        <end position="255"/>
    </location>
</feature>
<dbReference type="GO" id="GO:0006874">
    <property type="term" value="P:intracellular calcium ion homeostasis"/>
    <property type="evidence" value="ECO:0007669"/>
    <property type="project" value="TreeGrafter"/>
</dbReference>
<feature type="transmembrane region" description="Helical" evidence="7">
    <location>
        <begin position="212"/>
        <end position="229"/>
    </location>
</feature>
<feature type="transmembrane region" description="Helical" evidence="7">
    <location>
        <begin position="39"/>
        <end position="55"/>
    </location>
</feature>
<dbReference type="GO" id="GO:0015662">
    <property type="term" value="F:P-type ion transporter activity"/>
    <property type="evidence" value="ECO:0007669"/>
    <property type="project" value="TreeGrafter"/>
</dbReference>
<evidence type="ECO:0000256" key="6">
    <source>
        <dbReference type="ARBA" id="ARBA00022967"/>
    </source>
</evidence>
<feature type="transmembrane region" description="Helical" evidence="7">
    <location>
        <begin position="413"/>
        <end position="431"/>
    </location>
</feature>
<dbReference type="InterPro" id="IPR006544">
    <property type="entry name" value="P-type_TPase_V"/>
</dbReference>
<keyword evidence="2" id="KW-0479">Metal-binding</keyword>
<evidence type="ECO:0000256" key="2">
    <source>
        <dbReference type="ARBA" id="ARBA00022723"/>
    </source>
</evidence>
<evidence type="ECO:0000256" key="5">
    <source>
        <dbReference type="ARBA" id="ARBA00022842"/>
    </source>
</evidence>
<dbReference type="Gene3D" id="2.70.150.10">
    <property type="entry name" value="Calcium-transporting ATPase, cytoplasmic transduction domain A"/>
    <property type="match status" value="1"/>
</dbReference>
<keyword evidence="6" id="KW-1278">Translocase</keyword>
<dbReference type="SUPFAM" id="SSF81653">
    <property type="entry name" value="Calcium ATPase, transduction domain A"/>
    <property type="match status" value="1"/>
</dbReference>
<keyword evidence="7" id="KW-1133">Transmembrane helix</keyword>
<evidence type="ECO:0000256" key="7">
    <source>
        <dbReference type="SAM" id="Phobius"/>
    </source>
</evidence>
<dbReference type="GO" id="GO:0005524">
    <property type="term" value="F:ATP binding"/>
    <property type="evidence" value="ECO:0007669"/>
    <property type="project" value="UniProtKB-KW"/>
</dbReference>
<dbReference type="Proteomes" id="UP000269721">
    <property type="component" value="Unassembled WGS sequence"/>
</dbReference>
<dbReference type="AlphaFoldDB" id="A0A4P9W8J3"/>
<comment type="subcellular location">
    <subcellularLocation>
        <location evidence="1">Membrane</location>
        <topology evidence="1">Multi-pass membrane protein</topology>
    </subcellularLocation>
</comment>
<protein>
    <submittedName>
        <fullName evidence="10">E1-E2 ATPase-domain-containing protein</fullName>
    </submittedName>
</protein>
<dbReference type="InterPro" id="IPR023298">
    <property type="entry name" value="ATPase_P-typ_TM_dom_sf"/>
</dbReference>
<dbReference type="PANTHER" id="PTHR45630">
    <property type="entry name" value="CATION-TRANSPORTING ATPASE-RELATED"/>
    <property type="match status" value="1"/>
</dbReference>
<keyword evidence="11" id="KW-1185">Reference proteome</keyword>
<proteinExistence type="predicted"/>
<accession>A0A4P9W8J3</accession>
<evidence type="ECO:0000256" key="1">
    <source>
        <dbReference type="ARBA" id="ARBA00004141"/>
    </source>
</evidence>
<organism evidence="10 11">
    <name type="scientific">Blyttiomyces helicus</name>
    <dbReference type="NCBI Taxonomy" id="388810"/>
    <lineage>
        <taxon>Eukaryota</taxon>
        <taxon>Fungi</taxon>
        <taxon>Fungi incertae sedis</taxon>
        <taxon>Chytridiomycota</taxon>
        <taxon>Chytridiomycota incertae sedis</taxon>
        <taxon>Chytridiomycetes</taxon>
        <taxon>Chytridiomycetes incertae sedis</taxon>
        <taxon>Blyttiomyces</taxon>
    </lineage>
</organism>
<keyword evidence="7" id="KW-0472">Membrane</keyword>
<evidence type="ECO:0000313" key="10">
    <source>
        <dbReference type="EMBL" id="RKO87775.1"/>
    </source>
</evidence>
<feature type="domain" description="P-type ATPase A" evidence="8">
    <location>
        <begin position="271"/>
        <end position="397"/>
    </location>
</feature>
<feature type="domain" description="P5A-ATPase transmembrane helical hairpin" evidence="9">
    <location>
        <begin position="36"/>
        <end position="101"/>
    </location>
</feature>
<evidence type="ECO:0000313" key="11">
    <source>
        <dbReference type="Proteomes" id="UP000269721"/>
    </source>
</evidence>
<dbReference type="OrthoDB" id="48943at2759"/>
<dbReference type="Pfam" id="PF00122">
    <property type="entry name" value="E1-E2_ATPase"/>
    <property type="match status" value="1"/>
</dbReference>
<dbReference type="GO" id="GO:0005789">
    <property type="term" value="C:endoplasmic reticulum membrane"/>
    <property type="evidence" value="ECO:0007669"/>
    <property type="project" value="TreeGrafter"/>
</dbReference>
<gene>
    <name evidence="10" type="ORF">BDK51DRAFT_24708</name>
</gene>
<evidence type="ECO:0000259" key="8">
    <source>
        <dbReference type="Pfam" id="PF00122"/>
    </source>
</evidence>